<evidence type="ECO:0000259" key="11">
    <source>
        <dbReference type="SMART" id="SM00848"/>
    </source>
</evidence>
<dbReference type="PANTHER" id="PTHR12411">
    <property type="entry name" value="CYSTEINE PROTEASE FAMILY C1-RELATED"/>
    <property type="match status" value="1"/>
</dbReference>
<evidence type="ECO:0000256" key="7">
    <source>
        <dbReference type="ARBA" id="ARBA00023157"/>
    </source>
</evidence>
<dbReference type="InterPro" id="IPR000169">
    <property type="entry name" value="Pept_cys_AS"/>
</dbReference>
<evidence type="ECO:0000256" key="5">
    <source>
        <dbReference type="ARBA" id="ARBA00022807"/>
    </source>
</evidence>
<keyword evidence="4" id="KW-0378">Hydrolase</keyword>
<dbReference type="InterPro" id="IPR038765">
    <property type="entry name" value="Papain-like_cys_pep_sf"/>
</dbReference>
<feature type="domain" description="Peptidase C1A papain C-terminal" evidence="10">
    <location>
        <begin position="149"/>
        <end position="374"/>
    </location>
</feature>
<dbReference type="GO" id="GO:0004197">
    <property type="term" value="F:cysteine-type endopeptidase activity"/>
    <property type="evidence" value="ECO:0000318"/>
    <property type="project" value="GO_Central"/>
</dbReference>
<name>A0A0K9NJC1_ZOSMR</name>
<dbReference type="InterPro" id="IPR039417">
    <property type="entry name" value="Peptidase_C1A_papain-like"/>
</dbReference>
<evidence type="ECO:0000256" key="6">
    <source>
        <dbReference type="ARBA" id="ARBA00023145"/>
    </source>
</evidence>
<keyword evidence="5" id="KW-0788">Thiol protease</keyword>
<evidence type="ECO:0000256" key="4">
    <source>
        <dbReference type="ARBA" id="ARBA00022801"/>
    </source>
</evidence>
<dbReference type="FunFam" id="3.90.70.10:FF:000057">
    <property type="entry name" value="Cysteine protease RD19A"/>
    <property type="match status" value="1"/>
</dbReference>
<dbReference type="Pfam" id="PF08246">
    <property type="entry name" value="Inhibitor_I29"/>
    <property type="match status" value="1"/>
</dbReference>
<feature type="domain" description="Cathepsin propeptide inhibitor" evidence="11">
    <location>
        <begin position="61"/>
        <end position="117"/>
    </location>
</feature>
<dbReference type="PROSITE" id="PS00139">
    <property type="entry name" value="THIOL_PROTEASE_CYS"/>
    <property type="match status" value="1"/>
</dbReference>
<keyword evidence="7" id="KW-1015">Disulfide bond</keyword>
<dbReference type="PRINTS" id="PR00705">
    <property type="entry name" value="PAPAIN"/>
</dbReference>
<dbReference type="PROSITE" id="PS00640">
    <property type="entry name" value="THIOL_PROTEASE_ASN"/>
    <property type="match status" value="1"/>
</dbReference>
<dbReference type="InterPro" id="IPR013201">
    <property type="entry name" value="Prot_inhib_I29"/>
</dbReference>
<evidence type="ECO:0000256" key="3">
    <source>
        <dbReference type="ARBA" id="ARBA00022729"/>
    </source>
</evidence>
<dbReference type="SMART" id="SM00645">
    <property type="entry name" value="Pept_C1"/>
    <property type="match status" value="1"/>
</dbReference>
<dbReference type="STRING" id="29655.A0A0K9NJC1"/>
<comment type="similarity">
    <text evidence="1">Belongs to the peptidase C1 family.</text>
</comment>
<keyword evidence="13" id="KW-1185">Reference proteome</keyword>
<dbReference type="GO" id="GO:0005615">
    <property type="term" value="C:extracellular space"/>
    <property type="evidence" value="ECO:0000318"/>
    <property type="project" value="GO_Central"/>
</dbReference>
<evidence type="ECO:0000256" key="2">
    <source>
        <dbReference type="ARBA" id="ARBA00022670"/>
    </source>
</evidence>
<protein>
    <submittedName>
        <fullName evidence="12">Cysteine proteinase cathepsin F</fullName>
    </submittedName>
</protein>
<evidence type="ECO:0000256" key="8">
    <source>
        <dbReference type="ARBA" id="ARBA00023180"/>
    </source>
</evidence>
<dbReference type="InterPro" id="IPR025660">
    <property type="entry name" value="Pept_his_AS"/>
</dbReference>
<accession>A0A0K9NJC1</accession>
<organism evidence="12 13">
    <name type="scientific">Zostera marina</name>
    <name type="common">Eelgrass</name>
    <dbReference type="NCBI Taxonomy" id="29655"/>
    <lineage>
        <taxon>Eukaryota</taxon>
        <taxon>Viridiplantae</taxon>
        <taxon>Streptophyta</taxon>
        <taxon>Embryophyta</taxon>
        <taxon>Tracheophyta</taxon>
        <taxon>Spermatophyta</taxon>
        <taxon>Magnoliopsida</taxon>
        <taxon>Liliopsida</taxon>
        <taxon>Zosteraceae</taxon>
        <taxon>Zostera</taxon>
    </lineage>
</organism>
<dbReference type="Gene3D" id="3.90.70.10">
    <property type="entry name" value="Cysteine proteinases"/>
    <property type="match status" value="1"/>
</dbReference>
<dbReference type="CDD" id="cd02248">
    <property type="entry name" value="Peptidase_C1A"/>
    <property type="match status" value="1"/>
</dbReference>
<evidence type="ECO:0000256" key="9">
    <source>
        <dbReference type="SAM" id="SignalP"/>
    </source>
</evidence>
<feature type="signal peptide" evidence="9">
    <location>
        <begin position="1"/>
        <end position="22"/>
    </location>
</feature>
<dbReference type="OrthoDB" id="10253408at2759"/>
<evidence type="ECO:0000313" key="13">
    <source>
        <dbReference type="Proteomes" id="UP000036987"/>
    </source>
</evidence>
<reference evidence="13" key="1">
    <citation type="journal article" date="2016" name="Nature">
        <title>The genome of the seagrass Zostera marina reveals angiosperm adaptation to the sea.</title>
        <authorList>
            <person name="Olsen J.L."/>
            <person name="Rouze P."/>
            <person name="Verhelst B."/>
            <person name="Lin Y.-C."/>
            <person name="Bayer T."/>
            <person name="Collen J."/>
            <person name="Dattolo E."/>
            <person name="De Paoli E."/>
            <person name="Dittami S."/>
            <person name="Maumus F."/>
            <person name="Michel G."/>
            <person name="Kersting A."/>
            <person name="Lauritano C."/>
            <person name="Lohaus R."/>
            <person name="Toepel M."/>
            <person name="Tonon T."/>
            <person name="Vanneste K."/>
            <person name="Amirebrahimi M."/>
            <person name="Brakel J."/>
            <person name="Bostroem C."/>
            <person name="Chovatia M."/>
            <person name="Grimwood J."/>
            <person name="Jenkins J.W."/>
            <person name="Jueterbock A."/>
            <person name="Mraz A."/>
            <person name="Stam W.T."/>
            <person name="Tice H."/>
            <person name="Bornberg-Bauer E."/>
            <person name="Green P.J."/>
            <person name="Pearson G.A."/>
            <person name="Procaccini G."/>
            <person name="Duarte C.M."/>
            <person name="Schmutz J."/>
            <person name="Reusch T.B.H."/>
            <person name="Van de Peer Y."/>
        </authorList>
    </citation>
    <scope>NUCLEOTIDE SEQUENCE [LARGE SCALE GENOMIC DNA]</scope>
    <source>
        <strain evidence="13">cv. Finnish</strain>
    </source>
</reference>
<dbReference type="Pfam" id="PF00112">
    <property type="entry name" value="Peptidase_C1"/>
    <property type="match status" value="1"/>
</dbReference>
<dbReference type="GO" id="GO:0005764">
    <property type="term" value="C:lysosome"/>
    <property type="evidence" value="ECO:0000318"/>
    <property type="project" value="GO_Central"/>
</dbReference>
<keyword evidence="8" id="KW-0325">Glycoprotein</keyword>
<dbReference type="PROSITE" id="PS00639">
    <property type="entry name" value="THIOL_PROTEASE_HIS"/>
    <property type="match status" value="1"/>
</dbReference>
<proteinExistence type="inferred from homology"/>
<keyword evidence="6" id="KW-0865">Zymogen</keyword>
<dbReference type="Proteomes" id="UP000036987">
    <property type="component" value="Unassembled WGS sequence"/>
</dbReference>
<keyword evidence="2" id="KW-0645">Protease</keyword>
<dbReference type="InterPro" id="IPR025661">
    <property type="entry name" value="Pept_asp_AS"/>
</dbReference>
<dbReference type="AlphaFoldDB" id="A0A0K9NJC1"/>
<dbReference type="EMBL" id="LFYR01002227">
    <property type="protein sequence ID" value="KMZ56075.1"/>
    <property type="molecule type" value="Genomic_DNA"/>
</dbReference>
<evidence type="ECO:0000313" key="12">
    <source>
        <dbReference type="EMBL" id="KMZ56075.1"/>
    </source>
</evidence>
<dbReference type="InterPro" id="IPR013128">
    <property type="entry name" value="Peptidase_C1A"/>
</dbReference>
<comment type="caution">
    <text evidence="12">The sequence shown here is derived from an EMBL/GenBank/DDBJ whole genome shotgun (WGS) entry which is preliminary data.</text>
</comment>
<dbReference type="SUPFAM" id="SSF54001">
    <property type="entry name" value="Cysteine proteinases"/>
    <property type="match status" value="1"/>
</dbReference>
<gene>
    <name evidence="12" type="ORF">ZOSMA_99G00050</name>
</gene>
<sequence>MDYRRSSSSLSLLLLLLIQSSCFLSISSISDENPLIRQVISDSDQSVTMSESTVLNAEAHFTTFLKKYGKSYGSTDEHSRRFGVFKANMWRAKKHQMLDPTAVHGVTQFSDLTPEEFEEKYLGLRVAQPDFLKGDQGVNKAPVLPTDDLPDDFDWRDHGAVTAVKNQGSCGSCWSFSASGALEGANFLATGKLLSLSEQQLVDCDHGCDPRDSRSCDSGCSGGLMTNAFEYLVNSGGLESEKDYPYTGTDKNTCKFEKSKIAASVSNFSVVSIDEDQIAANLVKHGPLSIGINAVFMQTYIHGVSCPYICTKHLNHGVLLVGYGASEYSPVRLKDKPYWIIKNSWGESWGESGYYKICRGRNICGVDSMVSTVTALSTISQSQTSR</sequence>
<dbReference type="SMART" id="SM00848">
    <property type="entry name" value="Inhibitor_I29"/>
    <property type="match status" value="1"/>
</dbReference>
<dbReference type="OMA" id="IAINAEW"/>
<evidence type="ECO:0000256" key="1">
    <source>
        <dbReference type="ARBA" id="ARBA00008455"/>
    </source>
</evidence>
<evidence type="ECO:0000259" key="10">
    <source>
        <dbReference type="SMART" id="SM00645"/>
    </source>
</evidence>
<feature type="chain" id="PRO_5018589665" evidence="9">
    <location>
        <begin position="23"/>
        <end position="386"/>
    </location>
</feature>
<dbReference type="GO" id="GO:0051603">
    <property type="term" value="P:proteolysis involved in protein catabolic process"/>
    <property type="evidence" value="ECO:0000318"/>
    <property type="project" value="GO_Central"/>
</dbReference>
<keyword evidence="3 9" id="KW-0732">Signal</keyword>
<dbReference type="InterPro" id="IPR000668">
    <property type="entry name" value="Peptidase_C1A_C"/>
</dbReference>